<keyword evidence="1" id="KW-1133">Transmembrane helix</keyword>
<keyword evidence="1" id="KW-0812">Transmembrane</keyword>
<accession>A0ABV9UV45</accession>
<organism evidence="3 4">
    <name type="scientific">Streptomyces mauvecolor</name>
    <dbReference type="NCBI Taxonomy" id="58345"/>
    <lineage>
        <taxon>Bacteria</taxon>
        <taxon>Bacillati</taxon>
        <taxon>Actinomycetota</taxon>
        <taxon>Actinomycetes</taxon>
        <taxon>Kitasatosporales</taxon>
        <taxon>Streptomycetaceae</taxon>
        <taxon>Streptomyces</taxon>
    </lineage>
</organism>
<evidence type="ECO:0000256" key="1">
    <source>
        <dbReference type="SAM" id="Phobius"/>
    </source>
</evidence>
<comment type="caution">
    <text evidence="3">The sequence shown here is derived from an EMBL/GenBank/DDBJ whole genome shotgun (WGS) entry which is preliminary data.</text>
</comment>
<proteinExistence type="predicted"/>
<feature type="domain" description="Cyanobacterial TRADD-N associated 2 transmembrane" evidence="2">
    <location>
        <begin position="46"/>
        <end position="116"/>
    </location>
</feature>
<name>A0ABV9UV45_9ACTN</name>
<dbReference type="EMBL" id="JBHSIZ010000041">
    <property type="protein sequence ID" value="MFC4961062.1"/>
    <property type="molecule type" value="Genomic_DNA"/>
</dbReference>
<dbReference type="RefSeq" id="WP_344378517.1">
    <property type="nucleotide sequence ID" value="NZ_BAAASQ010000022.1"/>
</dbReference>
<evidence type="ECO:0000313" key="3">
    <source>
        <dbReference type="EMBL" id="MFC4961062.1"/>
    </source>
</evidence>
<sequence>MVQSGGVSNIYIHQQASVPPDGTIQVGDESLAKQRQKFHFDFLNHTLKQAEWTFRLSVWFMTGGALIILGGGVLALVHAGNPDLSYLPLVTSLTGALITVGGGALALHSKRTMANLTKAAEDNEKKIDIDHKLEIATTFIDRVTDSKQKDDLNSAAAMKALGMDAAPEMMVNRLLPEQLKEIEPGG</sequence>
<keyword evidence="1" id="KW-0472">Membrane</keyword>
<keyword evidence="4" id="KW-1185">Reference proteome</keyword>
<protein>
    <recommendedName>
        <fullName evidence="2">Cyanobacterial TRADD-N associated 2 transmembrane domain-containing protein</fullName>
    </recommendedName>
</protein>
<evidence type="ECO:0000313" key="4">
    <source>
        <dbReference type="Proteomes" id="UP001595834"/>
    </source>
</evidence>
<gene>
    <name evidence="3" type="ORF">ACFPFX_32700</name>
</gene>
<reference evidence="4" key="1">
    <citation type="journal article" date="2019" name="Int. J. Syst. Evol. Microbiol.">
        <title>The Global Catalogue of Microorganisms (GCM) 10K type strain sequencing project: providing services to taxonomists for standard genome sequencing and annotation.</title>
        <authorList>
            <consortium name="The Broad Institute Genomics Platform"/>
            <consortium name="The Broad Institute Genome Sequencing Center for Infectious Disease"/>
            <person name="Wu L."/>
            <person name="Ma J."/>
        </authorList>
    </citation>
    <scope>NUCLEOTIDE SEQUENCE [LARGE SCALE GENOMIC DNA]</scope>
    <source>
        <strain evidence="4">CCM 7224</strain>
    </source>
</reference>
<evidence type="ECO:0000259" key="2">
    <source>
        <dbReference type="Pfam" id="PF20712"/>
    </source>
</evidence>
<dbReference type="InterPro" id="IPR048567">
    <property type="entry name" value="CyanoTRADDas_TM"/>
</dbReference>
<feature type="transmembrane region" description="Helical" evidence="1">
    <location>
        <begin position="86"/>
        <end position="107"/>
    </location>
</feature>
<dbReference type="Proteomes" id="UP001595834">
    <property type="component" value="Unassembled WGS sequence"/>
</dbReference>
<dbReference type="Pfam" id="PF20712">
    <property type="entry name" value="CyanoTRADDas_TM"/>
    <property type="match status" value="1"/>
</dbReference>
<feature type="transmembrane region" description="Helical" evidence="1">
    <location>
        <begin position="58"/>
        <end position="80"/>
    </location>
</feature>